<reference evidence="7" key="2">
    <citation type="submission" date="2024-02" db="EMBL/GenBank/DDBJ databases">
        <title>The Genome Sequence of Enterococcus diestrammenae JM9A.</title>
        <authorList>
            <person name="Earl A."/>
            <person name="Manson A."/>
            <person name="Gilmore M."/>
            <person name="Sanders J."/>
            <person name="Shea T."/>
            <person name="Howe W."/>
            <person name="Livny J."/>
            <person name="Cuomo C."/>
            <person name="Neafsey D."/>
            <person name="Birren B."/>
        </authorList>
    </citation>
    <scope>NUCLEOTIDE SEQUENCE</scope>
    <source>
        <strain evidence="7">JM9A</strain>
    </source>
</reference>
<dbReference type="EMBL" id="MAEI02000001">
    <property type="protein sequence ID" value="MEO1781266.1"/>
    <property type="molecule type" value="Genomic_DNA"/>
</dbReference>
<proteinExistence type="predicted"/>
<evidence type="ECO:0000256" key="2">
    <source>
        <dbReference type="ARBA" id="ARBA00022448"/>
    </source>
</evidence>
<name>A0ABV0F3N9_9ENTE</name>
<dbReference type="PANTHER" id="PTHR11706">
    <property type="entry name" value="SOLUTE CARRIER PROTEIN FAMILY 11 MEMBER"/>
    <property type="match status" value="1"/>
</dbReference>
<comment type="subcellular location">
    <subcellularLocation>
        <location evidence="1">Membrane</location>
        <topology evidence="1">Multi-pass membrane protein</topology>
    </subcellularLocation>
</comment>
<dbReference type="PANTHER" id="PTHR11706:SF33">
    <property type="entry name" value="NATURAL RESISTANCE-ASSOCIATED MACROPHAGE PROTEIN 2"/>
    <property type="match status" value="1"/>
</dbReference>
<feature type="transmembrane region" description="Helical" evidence="6">
    <location>
        <begin position="55"/>
        <end position="74"/>
    </location>
</feature>
<feature type="transmembrane region" description="Helical" evidence="6">
    <location>
        <begin position="208"/>
        <end position="228"/>
    </location>
</feature>
<dbReference type="RefSeq" id="WP_161870855.1">
    <property type="nucleotide sequence ID" value="NZ_MAEI02000001.1"/>
</dbReference>
<dbReference type="Proteomes" id="UP001429357">
    <property type="component" value="Unassembled WGS sequence"/>
</dbReference>
<feature type="transmembrane region" description="Helical" evidence="6">
    <location>
        <begin position="101"/>
        <end position="122"/>
    </location>
</feature>
<feature type="transmembrane region" description="Helical" evidence="6">
    <location>
        <begin position="371"/>
        <end position="396"/>
    </location>
</feature>
<dbReference type="Pfam" id="PF01566">
    <property type="entry name" value="Nramp"/>
    <property type="match status" value="1"/>
</dbReference>
<evidence type="ECO:0000256" key="4">
    <source>
        <dbReference type="ARBA" id="ARBA00022989"/>
    </source>
</evidence>
<evidence type="ECO:0000256" key="6">
    <source>
        <dbReference type="SAM" id="Phobius"/>
    </source>
</evidence>
<feature type="transmembrane region" description="Helical" evidence="6">
    <location>
        <begin position="26"/>
        <end position="43"/>
    </location>
</feature>
<feature type="transmembrane region" description="Helical" evidence="6">
    <location>
        <begin position="347"/>
        <end position="365"/>
    </location>
</feature>
<reference evidence="7" key="1">
    <citation type="submission" date="2016-06" db="EMBL/GenBank/DDBJ databases">
        <authorList>
            <person name="Van Tyne D."/>
        </authorList>
    </citation>
    <scope>NUCLEOTIDE SEQUENCE</scope>
    <source>
        <strain evidence="7">JM9A</strain>
    </source>
</reference>
<feature type="transmembrane region" description="Helical" evidence="6">
    <location>
        <begin position="164"/>
        <end position="182"/>
    </location>
</feature>
<evidence type="ECO:0000256" key="5">
    <source>
        <dbReference type="ARBA" id="ARBA00023136"/>
    </source>
</evidence>
<keyword evidence="2" id="KW-0813">Transport</keyword>
<dbReference type="InterPro" id="IPR001046">
    <property type="entry name" value="NRAMP_fam"/>
</dbReference>
<keyword evidence="8" id="KW-1185">Reference proteome</keyword>
<keyword evidence="5 6" id="KW-0472">Membrane</keyword>
<comment type="caution">
    <text evidence="7">The sequence shown here is derived from an EMBL/GenBank/DDBJ whole genome shotgun (WGS) entry which is preliminary data.</text>
</comment>
<dbReference type="NCBIfam" id="NF037982">
    <property type="entry name" value="Nramp_1"/>
    <property type="match status" value="1"/>
</dbReference>
<gene>
    <name evidence="7" type="ORF">BAU18_000845</name>
</gene>
<evidence type="ECO:0000256" key="3">
    <source>
        <dbReference type="ARBA" id="ARBA00022692"/>
    </source>
</evidence>
<evidence type="ECO:0000313" key="8">
    <source>
        <dbReference type="Proteomes" id="UP001429357"/>
    </source>
</evidence>
<accession>A0ABV0F3N9</accession>
<sequence>MEKNVQATPENPVSGQKAGGHKLKDFLKTIGPAVITVFSWLGAGDIISSAVSGSTYGYALMWILVISFLIRFVIVNTMTRFELMNIKGGSMVEAFASISKIYPIFLGIAALVMGNLTIGYILKGAGQSLGWFLGFGPATMWSGILAVIIVLLLGRSVFAKLESIFKIFLAVLVAVFIALAIYCQPDPAEIVRGTFLFQLPESSGTYDVMLVVLGLVGATAGSLANLFHGINLSEGGVRNPEDMKGQTKSLLFSVVAGAILVLCVWIVGADILRPNGIEVNSLQDIGTALELYLGVVGAKIFYLGVFGALFSAAASSAIGFGKLAIANLNELMPSRKGRYEKFQYDKIYPIVVIGLMATAFIWSLPAMPGQVYMTLFVNSLNVVIVPAIACGVLYVTNSKKFMGENRNNLFENIVLAATTILAIVSVFKTFF</sequence>
<evidence type="ECO:0000256" key="1">
    <source>
        <dbReference type="ARBA" id="ARBA00004141"/>
    </source>
</evidence>
<feature type="transmembrane region" description="Helical" evidence="6">
    <location>
        <begin position="300"/>
        <end position="326"/>
    </location>
</feature>
<keyword evidence="3 6" id="KW-0812">Transmembrane</keyword>
<keyword evidence="4 6" id="KW-1133">Transmembrane helix</keyword>
<feature type="transmembrane region" description="Helical" evidence="6">
    <location>
        <begin position="408"/>
        <end position="427"/>
    </location>
</feature>
<feature type="transmembrane region" description="Helical" evidence="6">
    <location>
        <begin position="249"/>
        <end position="268"/>
    </location>
</feature>
<evidence type="ECO:0000313" key="7">
    <source>
        <dbReference type="EMBL" id="MEO1781266.1"/>
    </source>
</evidence>
<protein>
    <submittedName>
        <fullName evidence="7">Uncharacterized protein</fullName>
    </submittedName>
</protein>
<feature type="transmembrane region" description="Helical" evidence="6">
    <location>
        <begin position="128"/>
        <end position="152"/>
    </location>
</feature>
<organism evidence="7 8">
    <name type="scientific">Enterococcus diestrammenae</name>
    <dbReference type="NCBI Taxonomy" id="1155073"/>
    <lineage>
        <taxon>Bacteria</taxon>
        <taxon>Bacillati</taxon>
        <taxon>Bacillota</taxon>
        <taxon>Bacilli</taxon>
        <taxon>Lactobacillales</taxon>
        <taxon>Enterococcaceae</taxon>
        <taxon>Enterococcus</taxon>
    </lineage>
</organism>